<accession>A0ACB9X2N2</accession>
<feature type="non-terminal residue" evidence="1">
    <location>
        <position position="532"/>
    </location>
</feature>
<protein>
    <submittedName>
        <fullName evidence="1">Uncharacterized protein</fullName>
    </submittedName>
</protein>
<name>A0ACB9X2N2_CHAAC</name>
<evidence type="ECO:0000313" key="1">
    <source>
        <dbReference type="EMBL" id="KAI4820130.1"/>
    </source>
</evidence>
<proteinExistence type="predicted"/>
<sequence>MEMSQVEVEESIMAYLSQSETDACPKDLNVVAMLHNFWEQRQTTRSIGSSDESDGSVGEAPVHTESLLLYESAASPGPPYVCYVTLPGGSCFGNYKVCDTQAEARRDAARVALMNSLVNELPCRRINPQFITHSLEQAATDSAVTMEDSCDSSTSIGTYSLLLHSYKGKTMLEFQEMMTIFQLLQWNGTLKALRERQCSRQSVISYYSQRGLDEYMRSSMALDWLGREQRSAGRLGEELQVAQRELVFARRRGIELRFYKEKTEILSLALSQAYIHHTPEAFTGQKAEAGRGTQRRHSSPQLFVMRPSLTSPQPVLSGASGGATDSVQTPKITAQPSDRLSEKHQTFRSHMPPSAPALYPCLPTLEEGPMMSLCQEAVKEREKGPAVLALPEQESSLQSFQLCESVEMGMKNHEIVPVSLLSSITSLKHGGCNKVLRELVKHKLWPMNAAGLCRVTAHCQTGQSRPDSWRLQRVQPHAGRPRPHHYDRLSSNGVHLALNAEWYFDRDVKCIRYFFARRYNYESELYPTFKDV</sequence>
<evidence type="ECO:0000313" key="2">
    <source>
        <dbReference type="Proteomes" id="UP001057452"/>
    </source>
</evidence>
<comment type="caution">
    <text evidence="1">The sequence shown here is derived from an EMBL/GenBank/DDBJ whole genome shotgun (WGS) entry which is preliminary data.</text>
</comment>
<reference evidence="1" key="1">
    <citation type="submission" date="2022-05" db="EMBL/GenBank/DDBJ databases">
        <title>Chromosome-level genome of Chaenocephalus aceratus.</title>
        <authorList>
            <person name="Park H."/>
        </authorList>
    </citation>
    <scope>NUCLEOTIDE SEQUENCE</scope>
    <source>
        <strain evidence="1">KU_202001</strain>
    </source>
</reference>
<dbReference type="Proteomes" id="UP001057452">
    <property type="component" value="Chromosome 9"/>
</dbReference>
<keyword evidence="2" id="KW-1185">Reference proteome</keyword>
<gene>
    <name evidence="1" type="ORF">KUCAC02_028121</name>
</gene>
<organism evidence="1 2">
    <name type="scientific">Chaenocephalus aceratus</name>
    <name type="common">Blackfin icefish</name>
    <name type="synonym">Chaenichthys aceratus</name>
    <dbReference type="NCBI Taxonomy" id="36190"/>
    <lineage>
        <taxon>Eukaryota</taxon>
        <taxon>Metazoa</taxon>
        <taxon>Chordata</taxon>
        <taxon>Craniata</taxon>
        <taxon>Vertebrata</taxon>
        <taxon>Euteleostomi</taxon>
        <taxon>Actinopterygii</taxon>
        <taxon>Neopterygii</taxon>
        <taxon>Teleostei</taxon>
        <taxon>Neoteleostei</taxon>
        <taxon>Acanthomorphata</taxon>
        <taxon>Eupercaria</taxon>
        <taxon>Perciformes</taxon>
        <taxon>Notothenioidei</taxon>
        <taxon>Channichthyidae</taxon>
        <taxon>Chaenocephalus</taxon>
    </lineage>
</organism>
<dbReference type="EMBL" id="CM043793">
    <property type="protein sequence ID" value="KAI4820130.1"/>
    <property type="molecule type" value="Genomic_DNA"/>
</dbReference>